<comment type="caution">
    <text evidence="1">The sequence shown here is derived from an EMBL/GenBank/DDBJ whole genome shotgun (WGS) entry which is preliminary data.</text>
</comment>
<gene>
    <name evidence="1" type="ORF">MLD38_024666</name>
</gene>
<proteinExistence type="predicted"/>
<dbReference type="Proteomes" id="UP001057402">
    <property type="component" value="Chromosome 7"/>
</dbReference>
<accession>A0ACB9NTC1</accession>
<sequence length="99" mass="11404">MRMASNPPTLSLCFWVAVSLKERTRHFPLRTTLPALYPFLISLFRSSPCPQVRNFDPDLGKIRSPGEGGESDTMWWWSSLSVDVYRKVSPLNLYCRVIL</sequence>
<protein>
    <submittedName>
        <fullName evidence="1">Uncharacterized protein</fullName>
    </submittedName>
</protein>
<evidence type="ECO:0000313" key="2">
    <source>
        <dbReference type="Proteomes" id="UP001057402"/>
    </source>
</evidence>
<keyword evidence="2" id="KW-1185">Reference proteome</keyword>
<dbReference type="EMBL" id="CM042886">
    <property type="protein sequence ID" value="KAI4339758.1"/>
    <property type="molecule type" value="Genomic_DNA"/>
</dbReference>
<reference evidence="2" key="1">
    <citation type="journal article" date="2023" name="Front. Plant Sci.">
        <title>Chromosomal-level genome assembly of Melastoma candidum provides insights into trichome evolution.</title>
        <authorList>
            <person name="Zhong Y."/>
            <person name="Wu W."/>
            <person name="Sun C."/>
            <person name="Zou P."/>
            <person name="Liu Y."/>
            <person name="Dai S."/>
            <person name="Zhou R."/>
        </authorList>
    </citation>
    <scope>NUCLEOTIDE SEQUENCE [LARGE SCALE GENOMIC DNA]</scope>
</reference>
<name>A0ACB9NTC1_9MYRT</name>
<evidence type="ECO:0000313" key="1">
    <source>
        <dbReference type="EMBL" id="KAI4339758.1"/>
    </source>
</evidence>
<organism evidence="1 2">
    <name type="scientific">Melastoma candidum</name>
    <dbReference type="NCBI Taxonomy" id="119954"/>
    <lineage>
        <taxon>Eukaryota</taxon>
        <taxon>Viridiplantae</taxon>
        <taxon>Streptophyta</taxon>
        <taxon>Embryophyta</taxon>
        <taxon>Tracheophyta</taxon>
        <taxon>Spermatophyta</taxon>
        <taxon>Magnoliopsida</taxon>
        <taxon>eudicotyledons</taxon>
        <taxon>Gunneridae</taxon>
        <taxon>Pentapetalae</taxon>
        <taxon>rosids</taxon>
        <taxon>malvids</taxon>
        <taxon>Myrtales</taxon>
        <taxon>Melastomataceae</taxon>
        <taxon>Melastomatoideae</taxon>
        <taxon>Melastomateae</taxon>
        <taxon>Melastoma</taxon>
    </lineage>
</organism>